<dbReference type="Proteomes" id="UP000193804">
    <property type="component" value="Unassembled WGS sequence"/>
</dbReference>
<evidence type="ECO:0000256" key="3">
    <source>
        <dbReference type="ARBA" id="ARBA00022692"/>
    </source>
</evidence>
<keyword evidence="7" id="KW-0808">Transferase</keyword>
<dbReference type="AlphaFoldDB" id="A0A1X7KL37"/>
<keyword evidence="5 6" id="KW-0472">Membrane</keyword>
<dbReference type="InterPro" id="IPR000537">
    <property type="entry name" value="UbiA_prenyltransferase"/>
</dbReference>
<dbReference type="GO" id="GO:0005886">
    <property type="term" value="C:plasma membrane"/>
    <property type="evidence" value="ECO:0007669"/>
    <property type="project" value="TreeGrafter"/>
</dbReference>
<gene>
    <name evidence="7" type="ORF">SAMN05661096_02828</name>
</gene>
<keyword evidence="4 6" id="KW-1133">Transmembrane helix</keyword>
<keyword evidence="8" id="KW-1185">Reference proteome</keyword>
<dbReference type="CDD" id="cd13963">
    <property type="entry name" value="PT_UbiA_2"/>
    <property type="match status" value="1"/>
</dbReference>
<dbReference type="InterPro" id="IPR044878">
    <property type="entry name" value="UbiA_sf"/>
</dbReference>
<dbReference type="GO" id="GO:0009247">
    <property type="term" value="P:glycolipid biosynthetic process"/>
    <property type="evidence" value="ECO:0007669"/>
    <property type="project" value="TreeGrafter"/>
</dbReference>
<feature type="transmembrane region" description="Helical" evidence="6">
    <location>
        <begin position="279"/>
        <end position="296"/>
    </location>
</feature>
<reference evidence="8" key="1">
    <citation type="submission" date="2017-04" db="EMBL/GenBank/DDBJ databases">
        <authorList>
            <person name="Varghese N."/>
            <person name="Submissions S."/>
        </authorList>
    </citation>
    <scope>NUCLEOTIDE SEQUENCE [LARGE SCALE GENOMIC DNA]</scope>
    <source>
        <strain evidence="8">DSM 4125</strain>
    </source>
</reference>
<feature type="transmembrane region" description="Helical" evidence="6">
    <location>
        <begin position="22"/>
        <end position="41"/>
    </location>
</feature>
<evidence type="ECO:0000256" key="4">
    <source>
        <dbReference type="ARBA" id="ARBA00022989"/>
    </source>
</evidence>
<dbReference type="GO" id="GO:0016765">
    <property type="term" value="F:transferase activity, transferring alkyl or aryl (other than methyl) groups"/>
    <property type="evidence" value="ECO:0007669"/>
    <property type="project" value="InterPro"/>
</dbReference>
<evidence type="ECO:0000256" key="1">
    <source>
        <dbReference type="ARBA" id="ARBA00004141"/>
    </source>
</evidence>
<dbReference type="PANTHER" id="PTHR11048:SF5">
    <property type="entry name" value="DECAPRENYL-PHOSPHATE PHOSPHORIBOSYLTRANSFERASE"/>
    <property type="match status" value="1"/>
</dbReference>
<keyword evidence="2" id="KW-1003">Cell membrane</keyword>
<name>A0A1X7KL37_9BACT</name>
<evidence type="ECO:0000256" key="2">
    <source>
        <dbReference type="ARBA" id="ARBA00022475"/>
    </source>
</evidence>
<keyword evidence="3 6" id="KW-0812">Transmembrane</keyword>
<dbReference type="STRING" id="1028.SAMN05661096_02828"/>
<dbReference type="Gene3D" id="1.10.357.140">
    <property type="entry name" value="UbiA prenyltransferase"/>
    <property type="match status" value="1"/>
</dbReference>
<dbReference type="EMBL" id="FXAW01000006">
    <property type="protein sequence ID" value="SMG41859.1"/>
    <property type="molecule type" value="Genomic_DNA"/>
</dbReference>
<feature type="transmembrane region" description="Helical" evidence="6">
    <location>
        <begin position="164"/>
        <end position="182"/>
    </location>
</feature>
<dbReference type="InterPro" id="IPR039653">
    <property type="entry name" value="Prenyltransferase"/>
</dbReference>
<dbReference type="RefSeq" id="WP_085517994.1">
    <property type="nucleotide sequence ID" value="NZ_FXAW01000006.1"/>
</dbReference>
<feature type="transmembrane region" description="Helical" evidence="6">
    <location>
        <begin position="110"/>
        <end position="130"/>
    </location>
</feature>
<comment type="subcellular location">
    <subcellularLocation>
        <location evidence="1">Membrane</location>
        <topology evidence="1">Multi-pass membrane protein</topology>
    </subcellularLocation>
</comment>
<evidence type="ECO:0000313" key="7">
    <source>
        <dbReference type="EMBL" id="SMG41859.1"/>
    </source>
</evidence>
<proteinExistence type="predicted"/>
<accession>A0A1X7KL37</accession>
<dbReference type="OrthoDB" id="9803632at2"/>
<evidence type="ECO:0000313" key="8">
    <source>
        <dbReference type="Proteomes" id="UP000193804"/>
    </source>
</evidence>
<evidence type="ECO:0000256" key="6">
    <source>
        <dbReference type="SAM" id="Phobius"/>
    </source>
</evidence>
<protein>
    <submittedName>
        <fullName evidence="7">4-hydroxybenzoate polyprenyltransferase</fullName>
    </submittedName>
</protein>
<feature type="transmembrane region" description="Helical" evidence="6">
    <location>
        <begin position="137"/>
        <end position="158"/>
    </location>
</feature>
<dbReference type="PANTHER" id="PTHR11048">
    <property type="entry name" value="PRENYLTRANSFERASES"/>
    <property type="match status" value="1"/>
</dbReference>
<dbReference type="Pfam" id="PF01040">
    <property type="entry name" value="UbiA"/>
    <property type="match status" value="1"/>
</dbReference>
<feature type="transmembrane region" description="Helical" evidence="6">
    <location>
        <begin position="209"/>
        <end position="230"/>
    </location>
</feature>
<feature type="transmembrane region" description="Helical" evidence="6">
    <location>
        <begin position="47"/>
        <end position="64"/>
    </location>
</feature>
<sequence length="297" mass="33867">MFSQAKNIHVPYWIKLIRPHQWIKNLFLFLPAFFAGILYNYSLFANLFLGFLAFSFAASSIYIFNDIQDAESDRNHPIKKYRPIAFGKISSTLAYVMMGILLSISISICYFLSSAFSSIVILYLFLNLFYSLGLKKIAILDIIIVSSGFVFRTLSGGIIADVPVSKWLVLMIFLLALFLAMAKRLDDLLLEKETGIVGKKNEGKYNIPYTTSGITMLAGILIVCYIMYSISEDVMGRQHSDQVYLTSIFVIAGILRYLQIILVENKRWSPTRVLYKDPFIIGTVFLWAASFIFIIYF</sequence>
<evidence type="ECO:0000256" key="5">
    <source>
        <dbReference type="ARBA" id="ARBA00023136"/>
    </source>
</evidence>
<organism evidence="7 8">
    <name type="scientific">Marivirga sericea</name>
    <dbReference type="NCBI Taxonomy" id="1028"/>
    <lineage>
        <taxon>Bacteria</taxon>
        <taxon>Pseudomonadati</taxon>
        <taxon>Bacteroidota</taxon>
        <taxon>Cytophagia</taxon>
        <taxon>Cytophagales</taxon>
        <taxon>Marivirgaceae</taxon>
        <taxon>Marivirga</taxon>
    </lineage>
</organism>
<feature type="transmembrane region" description="Helical" evidence="6">
    <location>
        <begin position="242"/>
        <end position="258"/>
    </location>
</feature>